<feature type="chain" id="PRO_5044535446" description="Carboxylic ester hydrolase" evidence="4">
    <location>
        <begin position="22"/>
        <end position="551"/>
    </location>
</feature>
<feature type="domain" description="Carboxylesterase type B" evidence="5">
    <location>
        <begin position="26"/>
        <end position="533"/>
    </location>
</feature>
<evidence type="ECO:0000313" key="7">
    <source>
        <dbReference type="Proteomes" id="UP001591681"/>
    </source>
</evidence>
<dbReference type="EMBL" id="JBHFQA010000009">
    <property type="protein sequence ID" value="KAL2093078.1"/>
    <property type="molecule type" value="Genomic_DNA"/>
</dbReference>
<keyword evidence="2 4" id="KW-0378">Hydrolase</keyword>
<comment type="caution">
    <text evidence="6">The sequence shown here is derived from an EMBL/GenBank/DDBJ whole genome shotgun (WGS) entry which is preliminary data.</text>
</comment>
<keyword evidence="3" id="KW-1015">Disulfide bond</keyword>
<evidence type="ECO:0000259" key="5">
    <source>
        <dbReference type="Pfam" id="PF00135"/>
    </source>
</evidence>
<dbReference type="SUPFAM" id="SSF53474">
    <property type="entry name" value="alpha/beta-Hydrolases"/>
    <property type="match status" value="1"/>
</dbReference>
<comment type="similarity">
    <text evidence="1 4">Belongs to the type-B carboxylesterase/lipase family.</text>
</comment>
<name>A0ABD1K2D6_9TELE</name>
<dbReference type="AlphaFoldDB" id="A0ABD1K2D6"/>
<dbReference type="InterPro" id="IPR050309">
    <property type="entry name" value="Type-B_Carboxylest/Lipase"/>
</dbReference>
<dbReference type="InterPro" id="IPR002018">
    <property type="entry name" value="CarbesteraseB"/>
</dbReference>
<reference evidence="6 7" key="1">
    <citation type="submission" date="2024-09" db="EMBL/GenBank/DDBJ databases">
        <title>A chromosome-level genome assembly of Gray's grenadier anchovy, Coilia grayii.</title>
        <authorList>
            <person name="Fu Z."/>
        </authorList>
    </citation>
    <scope>NUCLEOTIDE SEQUENCE [LARGE SCALE GENOMIC DNA]</scope>
    <source>
        <strain evidence="6">G4</strain>
        <tissue evidence="6">Muscle</tissue>
    </source>
</reference>
<gene>
    <name evidence="6" type="ORF">ACEWY4_010390</name>
</gene>
<dbReference type="Pfam" id="PF00135">
    <property type="entry name" value="COesterase"/>
    <property type="match status" value="1"/>
</dbReference>
<feature type="signal peptide" evidence="4">
    <location>
        <begin position="1"/>
        <end position="21"/>
    </location>
</feature>
<sequence>MMAALLIYVYVMLSAFQTSFSQSDPAPLVSVRNGTLRGASMTVKGSDRLVQQYLGIPFARPPLGPLRLSAPQPAESWEGERDATQQPPMCLQDRDTVSGMSQFLGMEFSVPPVSEDCLFLNVYTPAKPTDTEKLPVFVWIHGGGYRFGAASQYDGSVLAAHENMVVVIVQYRLGILGFFSTGDEHAQGNWGLLDQLAALQWVQENIENFGGDPNSVTIAGESAGGISTSFLVLSPLSKGLFHRAIFQSGTATVAGFSTSTPMLHAKTVANLTGCEPSSTEALVQCLRNKTDEELIGAMKKRITISATVDEKFLTAPAEQVLKSKDFLKVPILLGVTNHEVGWSMAQLFLPRGWEKGMDRATLLGALKGAFFSAAMPGAYEIMVDEYLKDAKTPEDIRDASLELLSDLFLVIPALNVANYHRDAGVSVYLYEFQHGPEMHKNRRPSFVKADHGDDLGFVFGACFWSGHIKLNGTTTEEENQLCKTVMSYWANFARTSSPNGAGLVPWPLYDASNKYLKLDLQQSEGQDLKKDRLLFFTQELPRRLAALAITH</sequence>
<dbReference type="PROSITE" id="PS00941">
    <property type="entry name" value="CARBOXYLESTERASE_B_2"/>
    <property type="match status" value="1"/>
</dbReference>
<protein>
    <recommendedName>
        <fullName evidence="4">Carboxylic ester hydrolase</fullName>
        <ecNumber evidence="4">3.1.1.-</ecNumber>
    </recommendedName>
</protein>
<dbReference type="InterPro" id="IPR019826">
    <property type="entry name" value="Carboxylesterase_B_AS"/>
</dbReference>
<dbReference type="PANTHER" id="PTHR11559">
    <property type="entry name" value="CARBOXYLESTERASE"/>
    <property type="match status" value="1"/>
</dbReference>
<dbReference type="InterPro" id="IPR019819">
    <property type="entry name" value="Carboxylesterase_B_CS"/>
</dbReference>
<dbReference type="EC" id="3.1.1.-" evidence="4"/>
<dbReference type="Proteomes" id="UP001591681">
    <property type="component" value="Unassembled WGS sequence"/>
</dbReference>
<keyword evidence="7" id="KW-1185">Reference proteome</keyword>
<evidence type="ECO:0000313" key="6">
    <source>
        <dbReference type="EMBL" id="KAL2093078.1"/>
    </source>
</evidence>
<evidence type="ECO:0000256" key="2">
    <source>
        <dbReference type="ARBA" id="ARBA00022801"/>
    </source>
</evidence>
<proteinExistence type="inferred from homology"/>
<dbReference type="GO" id="GO:0016787">
    <property type="term" value="F:hydrolase activity"/>
    <property type="evidence" value="ECO:0007669"/>
    <property type="project" value="UniProtKB-KW"/>
</dbReference>
<dbReference type="PROSITE" id="PS00122">
    <property type="entry name" value="CARBOXYLESTERASE_B_1"/>
    <property type="match status" value="1"/>
</dbReference>
<dbReference type="Gene3D" id="3.40.50.1820">
    <property type="entry name" value="alpha/beta hydrolase"/>
    <property type="match status" value="1"/>
</dbReference>
<keyword evidence="4" id="KW-0732">Signal</keyword>
<dbReference type="InterPro" id="IPR029058">
    <property type="entry name" value="AB_hydrolase_fold"/>
</dbReference>
<dbReference type="CDD" id="cd00312">
    <property type="entry name" value="Esterase_lipase"/>
    <property type="match status" value="1"/>
</dbReference>
<organism evidence="6 7">
    <name type="scientific">Coilia grayii</name>
    <name type="common">Gray's grenadier anchovy</name>
    <dbReference type="NCBI Taxonomy" id="363190"/>
    <lineage>
        <taxon>Eukaryota</taxon>
        <taxon>Metazoa</taxon>
        <taxon>Chordata</taxon>
        <taxon>Craniata</taxon>
        <taxon>Vertebrata</taxon>
        <taxon>Euteleostomi</taxon>
        <taxon>Actinopterygii</taxon>
        <taxon>Neopterygii</taxon>
        <taxon>Teleostei</taxon>
        <taxon>Clupei</taxon>
        <taxon>Clupeiformes</taxon>
        <taxon>Clupeoidei</taxon>
        <taxon>Engraulidae</taxon>
        <taxon>Coilinae</taxon>
        <taxon>Coilia</taxon>
    </lineage>
</organism>
<evidence type="ECO:0000256" key="3">
    <source>
        <dbReference type="ARBA" id="ARBA00023157"/>
    </source>
</evidence>
<evidence type="ECO:0000256" key="1">
    <source>
        <dbReference type="ARBA" id="ARBA00005964"/>
    </source>
</evidence>
<dbReference type="FunFam" id="3.40.50.1820:FF:000011">
    <property type="entry name" value="Carboxylic ester hydrolase"/>
    <property type="match status" value="1"/>
</dbReference>
<accession>A0ABD1K2D6</accession>
<evidence type="ECO:0000256" key="4">
    <source>
        <dbReference type="RuleBase" id="RU361235"/>
    </source>
</evidence>